<proteinExistence type="inferred from homology"/>
<evidence type="ECO:0000259" key="16">
    <source>
        <dbReference type="Pfam" id="PF14849"/>
    </source>
</evidence>
<keyword evidence="9 13" id="KW-0472">Membrane</keyword>
<dbReference type="PRINTS" id="PR00701">
    <property type="entry name" value="60KDINNERMP"/>
</dbReference>
<dbReference type="InterPro" id="IPR028053">
    <property type="entry name" value="Membr_insert_YidC_N"/>
</dbReference>
<dbReference type="InterPro" id="IPR001708">
    <property type="entry name" value="YidC/ALB3/OXA1/COX18"/>
</dbReference>
<evidence type="ECO:0000256" key="11">
    <source>
        <dbReference type="ARBA" id="ARBA00033245"/>
    </source>
</evidence>
<evidence type="ECO:0000256" key="6">
    <source>
        <dbReference type="ARBA" id="ARBA00022692"/>
    </source>
</evidence>
<dbReference type="CDD" id="cd19961">
    <property type="entry name" value="EcYidC-like_peri"/>
    <property type="match status" value="1"/>
</dbReference>
<protein>
    <recommendedName>
        <fullName evidence="3 13">Membrane protein insertase YidC</fullName>
    </recommendedName>
    <alternativeName>
        <fullName evidence="12 13">Foldase YidC</fullName>
    </alternativeName>
    <alternativeName>
        <fullName evidence="11 13">Membrane integrase YidC</fullName>
    </alternativeName>
    <alternativeName>
        <fullName evidence="13">Membrane protein YidC</fullName>
    </alternativeName>
</protein>
<keyword evidence="8 13" id="KW-1133">Transmembrane helix</keyword>
<dbReference type="NCBIfam" id="NF002352">
    <property type="entry name" value="PRK01318.1-3"/>
    <property type="match status" value="1"/>
</dbReference>
<dbReference type="PANTHER" id="PTHR12428:SF65">
    <property type="entry name" value="CYTOCHROME C OXIDASE ASSEMBLY PROTEIN COX18, MITOCHONDRIAL"/>
    <property type="match status" value="1"/>
</dbReference>
<evidence type="ECO:0000313" key="18">
    <source>
        <dbReference type="Proteomes" id="UP000441399"/>
    </source>
</evidence>
<keyword evidence="7 13" id="KW-0653">Protein transport</keyword>
<sequence>MDKVRLVLLAAFAMVSLMLVVEYGQFRDAKSKEALMQRQQATPVAGASPAQGTDEAIPTQSSLPTITGGTDDVPTLSGSELSIDEPRVPSSRLIEVTTDNFAIKINPKGGDLVYLALRKESARLDTPDIPYVLLEETQENTYIASSGLIGANGTDTAKGRPIFHSAQSKYRLEDGKDTLQVDLTLQQGDVSLIKRFTFTRDDYLIDIDYLINNRSSSPWKAAFYAQIKRDSKPMPEAGGAGMGMQPYLGFATRTQEDRFQKVDFEDIEEKAFKTQIEGGWVAMIQHYFLSAWIPDANTENSVSIFRAKSGFNYARTTTPVMVVKANDEGKIHSEFYAGPKDQYQLEKISEGLDLSVDYGFLWMIAQPLYALLFFFNTGTLHAFGYKLDIFGGVGNWGFSIILLTILVKACFYSLNVKAYTSMAKMRAIQPKMLALKERLGDDRQKMSQETMALYKNEGVNPLGGCLPMLVQMPVFISLYWVLLESVELRHAPFIGYIKDLSAMDPYFIMPLIMGASMFIQQKLNPPPPDPMQAKIMQFLPVIFTFFFLFFPSGLVLYWVVNNCLTIAQQWFITRRIEAAANS</sequence>
<dbReference type="EMBL" id="CACSIO010000023">
    <property type="protein sequence ID" value="CAA0116681.1"/>
    <property type="molecule type" value="Genomic_DNA"/>
</dbReference>
<dbReference type="PANTHER" id="PTHR12428">
    <property type="entry name" value="OXA1"/>
    <property type="match status" value="1"/>
</dbReference>
<feature type="transmembrane region" description="Helical" evidence="13">
    <location>
        <begin position="356"/>
        <end position="376"/>
    </location>
</feature>
<feature type="domain" description="Membrane insertase YidC/Oxa/ALB C-terminal" evidence="15">
    <location>
        <begin position="396"/>
        <end position="574"/>
    </location>
</feature>
<keyword evidence="5 13" id="KW-1003">Cell membrane</keyword>
<evidence type="ECO:0000256" key="9">
    <source>
        <dbReference type="ARBA" id="ARBA00023136"/>
    </source>
</evidence>
<dbReference type="NCBIfam" id="TIGR03593">
    <property type="entry name" value="yidC_nterm"/>
    <property type="match status" value="1"/>
</dbReference>
<evidence type="ECO:0000256" key="5">
    <source>
        <dbReference type="ARBA" id="ARBA00022475"/>
    </source>
</evidence>
<evidence type="ECO:0000313" key="17">
    <source>
        <dbReference type="EMBL" id="CAA0116681.1"/>
    </source>
</evidence>
<keyword evidence="4 13" id="KW-0813">Transport</keyword>
<keyword evidence="6 13" id="KW-0812">Transmembrane</keyword>
<dbReference type="InterPro" id="IPR028055">
    <property type="entry name" value="YidC/Oxa/ALB_C"/>
</dbReference>
<comment type="function">
    <text evidence="13">Required for the insertion and/or proper folding and/or complex formation of integral membrane proteins into the membrane. Involved in integration of membrane proteins that insert both dependently and independently of the Sec translocase complex, as well as at least some lipoproteins. Aids folding of multispanning membrane proteins.</text>
</comment>
<dbReference type="Proteomes" id="UP000441399">
    <property type="component" value="Unassembled WGS sequence"/>
</dbReference>
<dbReference type="GO" id="GO:0005886">
    <property type="term" value="C:plasma membrane"/>
    <property type="evidence" value="ECO:0007669"/>
    <property type="project" value="UniProtKB-SubCell"/>
</dbReference>
<feature type="transmembrane region" description="Helical" evidence="13">
    <location>
        <begin position="461"/>
        <end position="482"/>
    </location>
</feature>
<organism evidence="17 18">
    <name type="scientific">BD1-7 clade bacterium</name>
    <dbReference type="NCBI Taxonomy" id="2029982"/>
    <lineage>
        <taxon>Bacteria</taxon>
        <taxon>Pseudomonadati</taxon>
        <taxon>Pseudomonadota</taxon>
        <taxon>Gammaproteobacteria</taxon>
        <taxon>Cellvibrionales</taxon>
        <taxon>Spongiibacteraceae</taxon>
        <taxon>BD1-7 clade</taxon>
    </lineage>
</organism>
<dbReference type="NCBIfam" id="TIGR03592">
    <property type="entry name" value="yidC_oxa1_cterm"/>
    <property type="match status" value="1"/>
</dbReference>
<dbReference type="GO" id="GO:0015031">
    <property type="term" value="P:protein transport"/>
    <property type="evidence" value="ECO:0007669"/>
    <property type="project" value="UniProtKB-KW"/>
</dbReference>
<dbReference type="InterPro" id="IPR038221">
    <property type="entry name" value="YidC_periplasmic_sf"/>
</dbReference>
<dbReference type="Gene3D" id="2.70.98.90">
    <property type="match status" value="1"/>
</dbReference>
<comment type="subunit">
    <text evidence="13">Interacts with the Sec translocase complex via SecD. Specifically interacts with transmembrane segments of nascent integral membrane proteins during membrane integration.</text>
</comment>
<dbReference type="OrthoDB" id="9780552at2"/>
<dbReference type="CDD" id="cd20070">
    <property type="entry name" value="5TM_YidC_Alb3"/>
    <property type="match status" value="1"/>
</dbReference>
<evidence type="ECO:0000256" key="8">
    <source>
        <dbReference type="ARBA" id="ARBA00022989"/>
    </source>
</evidence>
<evidence type="ECO:0000256" key="2">
    <source>
        <dbReference type="ARBA" id="ARBA00010527"/>
    </source>
</evidence>
<feature type="transmembrane region" description="Helical" evidence="13">
    <location>
        <begin position="396"/>
        <end position="416"/>
    </location>
</feature>
<feature type="domain" description="Membrane insertase YidC N-terminal" evidence="16">
    <location>
        <begin position="94"/>
        <end position="370"/>
    </location>
</feature>
<evidence type="ECO:0000259" key="15">
    <source>
        <dbReference type="Pfam" id="PF02096"/>
    </source>
</evidence>
<evidence type="ECO:0000256" key="13">
    <source>
        <dbReference type="HAMAP-Rule" id="MF_01810"/>
    </source>
</evidence>
<evidence type="ECO:0000256" key="3">
    <source>
        <dbReference type="ARBA" id="ARBA00015325"/>
    </source>
</evidence>
<dbReference type="HAMAP" id="MF_01810">
    <property type="entry name" value="YidC_type1"/>
    <property type="match status" value="1"/>
</dbReference>
<dbReference type="GO" id="GO:0051205">
    <property type="term" value="P:protein insertion into membrane"/>
    <property type="evidence" value="ECO:0007669"/>
    <property type="project" value="TreeGrafter"/>
</dbReference>
<dbReference type="InterPro" id="IPR019998">
    <property type="entry name" value="Membr_insert_YidC"/>
</dbReference>
<evidence type="ECO:0000256" key="7">
    <source>
        <dbReference type="ARBA" id="ARBA00022927"/>
    </source>
</evidence>
<dbReference type="Pfam" id="PF02096">
    <property type="entry name" value="60KD_IMP"/>
    <property type="match status" value="1"/>
</dbReference>
<evidence type="ECO:0000256" key="10">
    <source>
        <dbReference type="ARBA" id="ARBA00023186"/>
    </source>
</evidence>
<evidence type="ECO:0000256" key="12">
    <source>
        <dbReference type="ARBA" id="ARBA00033342"/>
    </source>
</evidence>
<dbReference type="AlphaFoldDB" id="A0A5S9QGZ6"/>
<evidence type="ECO:0000256" key="14">
    <source>
        <dbReference type="SAM" id="MobiDB-lite"/>
    </source>
</evidence>
<evidence type="ECO:0000256" key="1">
    <source>
        <dbReference type="ARBA" id="ARBA00004429"/>
    </source>
</evidence>
<reference evidence="17 18" key="1">
    <citation type="submission" date="2019-11" db="EMBL/GenBank/DDBJ databases">
        <authorList>
            <person name="Holert J."/>
        </authorList>
    </citation>
    <scope>NUCLEOTIDE SEQUENCE [LARGE SCALE GENOMIC DNA]</scope>
    <source>
        <strain evidence="17">SB11_3</strain>
    </source>
</reference>
<dbReference type="PRINTS" id="PR01900">
    <property type="entry name" value="YIDCPROTEIN"/>
</dbReference>
<feature type="transmembrane region" description="Helical" evidence="13">
    <location>
        <begin position="539"/>
        <end position="560"/>
    </location>
</feature>
<keyword evidence="18" id="KW-1185">Reference proteome</keyword>
<keyword evidence="10 13" id="KW-0143">Chaperone</keyword>
<dbReference type="GO" id="GO:0032977">
    <property type="term" value="F:membrane insertase activity"/>
    <property type="evidence" value="ECO:0007669"/>
    <property type="project" value="InterPro"/>
</dbReference>
<gene>
    <name evidence="13 17" type="primary">yidC</name>
    <name evidence="17" type="ORF">OPDIPICF_01900</name>
</gene>
<feature type="compositionally biased region" description="Polar residues" evidence="14">
    <location>
        <begin position="58"/>
        <end position="68"/>
    </location>
</feature>
<evidence type="ECO:0000256" key="4">
    <source>
        <dbReference type="ARBA" id="ARBA00022448"/>
    </source>
</evidence>
<feature type="region of interest" description="Disordered" evidence="14">
    <location>
        <begin position="37"/>
        <end position="82"/>
    </location>
</feature>
<dbReference type="InterPro" id="IPR047196">
    <property type="entry name" value="YidC_ALB_C"/>
</dbReference>
<dbReference type="Pfam" id="PF14849">
    <property type="entry name" value="YidC_periplas"/>
    <property type="match status" value="1"/>
</dbReference>
<comment type="similarity">
    <text evidence="2 13">Belongs to the OXA1/ALB3/YidC family. Type 1 subfamily.</text>
</comment>
<comment type="subcellular location">
    <subcellularLocation>
        <location evidence="1">Cell inner membrane</location>
        <topology evidence="1">Multi-pass membrane protein</topology>
    </subcellularLocation>
    <subcellularLocation>
        <location evidence="13">Cell membrane</location>
        <topology evidence="13">Multi-pass membrane protein</topology>
    </subcellularLocation>
</comment>
<feature type="transmembrane region" description="Helical" evidence="13">
    <location>
        <begin position="6"/>
        <end position="26"/>
    </location>
</feature>
<name>A0A5S9QGZ6_9GAMM</name>
<accession>A0A5S9QGZ6</accession>